<name>G5ALD5_HETGA</name>
<reference evidence="1 2" key="1">
    <citation type="journal article" date="2011" name="Nature">
        <title>Genome sequencing reveals insights into physiology and longevity of the naked mole rat.</title>
        <authorList>
            <person name="Kim E.B."/>
            <person name="Fang X."/>
            <person name="Fushan A.A."/>
            <person name="Huang Z."/>
            <person name="Lobanov A.V."/>
            <person name="Han L."/>
            <person name="Marino S.M."/>
            <person name="Sun X."/>
            <person name="Turanov A.A."/>
            <person name="Yang P."/>
            <person name="Yim S.H."/>
            <person name="Zhao X."/>
            <person name="Kasaikina M.V."/>
            <person name="Stoletzki N."/>
            <person name="Peng C."/>
            <person name="Polak P."/>
            <person name="Xiong Z."/>
            <person name="Kiezun A."/>
            <person name="Zhu Y."/>
            <person name="Chen Y."/>
            <person name="Kryukov G.V."/>
            <person name="Zhang Q."/>
            <person name="Peshkin L."/>
            <person name="Yang L."/>
            <person name="Bronson R.T."/>
            <person name="Buffenstein R."/>
            <person name="Wang B."/>
            <person name="Han C."/>
            <person name="Li Q."/>
            <person name="Chen L."/>
            <person name="Zhao W."/>
            <person name="Sunyaev S.R."/>
            <person name="Park T.J."/>
            <person name="Zhang G."/>
            <person name="Wang J."/>
            <person name="Gladyshev V.N."/>
        </authorList>
    </citation>
    <scope>NUCLEOTIDE SEQUENCE [LARGE SCALE GENOMIC DNA]</scope>
</reference>
<accession>G5ALD5</accession>
<dbReference type="AlphaFoldDB" id="G5ALD5"/>
<evidence type="ECO:0000313" key="1">
    <source>
        <dbReference type="EMBL" id="EHA97845.1"/>
    </source>
</evidence>
<proteinExistence type="predicted"/>
<dbReference type="Proteomes" id="UP000006813">
    <property type="component" value="Unassembled WGS sequence"/>
</dbReference>
<gene>
    <name evidence="1" type="ORF">GW7_00079</name>
</gene>
<organism evidence="1 2">
    <name type="scientific">Heterocephalus glaber</name>
    <name type="common">Naked mole rat</name>
    <dbReference type="NCBI Taxonomy" id="10181"/>
    <lineage>
        <taxon>Eukaryota</taxon>
        <taxon>Metazoa</taxon>
        <taxon>Chordata</taxon>
        <taxon>Craniata</taxon>
        <taxon>Vertebrata</taxon>
        <taxon>Euteleostomi</taxon>
        <taxon>Mammalia</taxon>
        <taxon>Eutheria</taxon>
        <taxon>Euarchontoglires</taxon>
        <taxon>Glires</taxon>
        <taxon>Rodentia</taxon>
        <taxon>Hystricomorpha</taxon>
        <taxon>Bathyergidae</taxon>
        <taxon>Heterocephalus</taxon>
    </lineage>
</organism>
<dbReference type="EMBL" id="JH165776">
    <property type="protein sequence ID" value="EHA97845.1"/>
    <property type="molecule type" value="Genomic_DNA"/>
</dbReference>
<dbReference type="InParanoid" id="G5ALD5"/>
<protein>
    <submittedName>
        <fullName evidence="1">Uncharacterized protein</fullName>
    </submittedName>
</protein>
<sequence>MFFLESSNKSQENPLAGLGGGAQVLTRDGCCSHQGTSELCCELHFLAPVQIPQPESASGPSFPVWLYPTRMQPQPGTFGPGVTGVH</sequence>
<evidence type="ECO:0000313" key="2">
    <source>
        <dbReference type="Proteomes" id="UP000006813"/>
    </source>
</evidence>